<protein>
    <submittedName>
        <fullName evidence="8">Tyrosine recombinase XerC</fullName>
    </submittedName>
</protein>
<dbReference type="RefSeq" id="WP_126308058.1">
    <property type="nucleotide sequence ID" value="NZ_AP018449.1"/>
</dbReference>
<feature type="domain" description="Tyr recombinase" evidence="6">
    <location>
        <begin position="101"/>
        <end position="299"/>
    </location>
</feature>
<dbReference type="Gene3D" id="1.10.443.10">
    <property type="entry name" value="Intergrase catalytic core"/>
    <property type="match status" value="1"/>
</dbReference>
<dbReference type="Gene3D" id="1.10.150.130">
    <property type="match status" value="1"/>
</dbReference>
<evidence type="ECO:0000256" key="4">
    <source>
        <dbReference type="ARBA" id="ARBA00023172"/>
    </source>
</evidence>
<evidence type="ECO:0000256" key="1">
    <source>
        <dbReference type="ARBA" id="ARBA00008857"/>
    </source>
</evidence>
<keyword evidence="4" id="KW-0233">DNA recombination</keyword>
<dbReference type="InterPro" id="IPR013762">
    <property type="entry name" value="Integrase-like_cat_sf"/>
</dbReference>
<keyword evidence="9" id="KW-1185">Reference proteome</keyword>
<dbReference type="Proteomes" id="UP000276437">
    <property type="component" value="Chromosome"/>
</dbReference>
<dbReference type="InterPro" id="IPR010998">
    <property type="entry name" value="Integrase_recombinase_N"/>
</dbReference>
<dbReference type="PROSITE" id="PS51898">
    <property type="entry name" value="TYR_RECOMBINASE"/>
    <property type="match status" value="1"/>
</dbReference>
<dbReference type="AlphaFoldDB" id="A0A348AIT6"/>
<keyword evidence="3 5" id="KW-0238">DNA-binding</keyword>
<name>A0A348AIT6_9FIRM</name>
<evidence type="ECO:0000259" key="6">
    <source>
        <dbReference type="PROSITE" id="PS51898"/>
    </source>
</evidence>
<dbReference type="SUPFAM" id="SSF56349">
    <property type="entry name" value="DNA breaking-rejoining enzymes"/>
    <property type="match status" value="1"/>
</dbReference>
<reference evidence="8 9" key="1">
    <citation type="journal article" date="2018" name="Int. J. Syst. Evol. Microbiol.">
        <title>Methylomusa anaerophila gen. nov., sp. nov., an anaerobic methanol-utilizing bacterium isolated from a microbial fuel cell.</title>
        <authorList>
            <person name="Amano N."/>
            <person name="Yamamuro A."/>
            <person name="Miyahara M."/>
            <person name="Kouzuma A."/>
            <person name="Abe T."/>
            <person name="Watanabe K."/>
        </authorList>
    </citation>
    <scope>NUCLEOTIDE SEQUENCE [LARGE SCALE GENOMIC DNA]</scope>
    <source>
        <strain evidence="8 9">MMFC1</strain>
    </source>
</reference>
<organism evidence="8 9">
    <name type="scientific">Methylomusa anaerophila</name>
    <dbReference type="NCBI Taxonomy" id="1930071"/>
    <lineage>
        <taxon>Bacteria</taxon>
        <taxon>Bacillati</taxon>
        <taxon>Bacillota</taxon>
        <taxon>Negativicutes</taxon>
        <taxon>Selenomonadales</taxon>
        <taxon>Sporomusaceae</taxon>
        <taxon>Methylomusa</taxon>
    </lineage>
</organism>
<dbReference type="PANTHER" id="PTHR30349">
    <property type="entry name" value="PHAGE INTEGRASE-RELATED"/>
    <property type="match status" value="1"/>
</dbReference>
<dbReference type="InterPro" id="IPR002104">
    <property type="entry name" value="Integrase_catalytic"/>
</dbReference>
<evidence type="ECO:0000313" key="9">
    <source>
        <dbReference type="Proteomes" id="UP000276437"/>
    </source>
</evidence>
<dbReference type="InterPro" id="IPR050090">
    <property type="entry name" value="Tyrosine_recombinase_XerCD"/>
</dbReference>
<dbReference type="OrthoDB" id="9766545at2"/>
<proteinExistence type="inferred from homology"/>
<dbReference type="KEGG" id="mana:MAMMFC1_01651"/>
<dbReference type="EMBL" id="AP018449">
    <property type="protein sequence ID" value="BBB90984.1"/>
    <property type="molecule type" value="Genomic_DNA"/>
</dbReference>
<accession>A0A348AIT6</accession>
<gene>
    <name evidence="8" type="primary">xerC_2</name>
    <name evidence="8" type="ORF">MAMMFC1_01651</name>
</gene>
<feature type="domain" description="Core-binding (CB)" evidence="7">
    <location>
        <begin position="2"/>
        <end position="81"/>
    </location>
</feature>
<evidence type="ECO:0000256" key="2">
    <source>
        <dbReference type="ARBA" id="ARBA00022908"/>
    </source>
</evidence>
<comment type="similarity">
    <text evidence="1">Belongs to the 'phage' integrase family.</text>
</comment>
<dbReference type="Pfam" id="PF00589">
    <property type="entry name" value="Phage_integrase"/>
    <property type="match status" value="1"/>
</dbReference>
<dbReference type="PANTHER" id="PTHR30349:SF64">
    <property type="entry name" value="PROPHAGE INTEGRASE INTD-RELATED"/>
    <property type="match status" value="1"/>
</dbReference>
<sequence>MKTLSEYIEDMLLYKESIGYSRRSYEYDLDRFCRFIESKQLNVSELKEDVVLNWCSRRENESKTGARRRIQSIRELLKYLSAIGVDCYVIPSSFLPRQETRTPYIFTDKEMLSIFKECDGLPPNLCSPHRHLILPVLLRLIYFCGLRPNEGRELQSCDIDFDKGILLIRKNKSHKERYVAMSDDVLQMCKNYQSTVAEIFANHMYFFPSTNGAPLNRRWLARQFQMIWRKARGTGNEASAVTYDLRHRYATTMMMKWLDEGANLYAKLPYLSAYMGHTHFSDTAYYIHLLPERLIRSTAIDWSHFSDLIPEVAEDE</sequence>
<keyword evidence="2" id="KW-0229">DNA integration</keyword>
<evidence type="ECO:0000313" key="8">
    <source>
        <dbReference type="EMBL" id="BBB90984.1"/>
    </source>
</evidence>
<dbReference type="PROSITE" id="PS51900">
    <property type="entry name" value="CB"/>
    <property type="match status" value="1"/>
</dbReference>
<dbReference type="InterPro" id="IPR011010">
    <property type="entry name" value="DNA_brk_join_enz"/>
</dbReference>
<dbReference type="GO" id="GO:0015074">
    <property type="term" value="P:DNA integration"/>
    <property type="evidence" value="ECO:0007669"/>
    <property type="project" value="UniProtKB-KW"/>
</dbReference>
<dbReference type="Pfam" id="PF02899">
    <property type="entry name" value="Phage_int_SAM_1"/>
    <property type="match status" value="1"/>
</dbReference>
<evidence type="ECO:0000256" key="5">
    <source>
        <dbReference type="PROSITE-ProRule" id="PRU01248"/>
    </source>
</evidence>
<dbReference type="GO" id="GO:0003677">
    <property type="term" value="F:DNA binding"/>
    <property type="evidence" value="ECO:0007669"/>
    <property type="project" value="UniProtKB-UniRule"/>
</dbReference>
<dbReference type="GO" id="GO:0006310">
    <property type="term" value="P:DNA recombination"/>
    <property type="evidence" value="ECO:0007669"/>
    <property type="project" value="UniProtKB-KW"/>
</dbReference>
<evidence type="ECO:0000256" key="3">
    <source>
        <dbReference type="ARBA" id="ARBA00023125"/>
    </source>
</evidence>
<dbReference type="InterPro" id="IPR004107">
    <property type="entry name" value="Integrase_SAM-like_N"/>
</dbReference>
<evidence type="ECO:0000259" key="7">
    <source>
        <dbReference type="PROSITE" id="PS51900"/>
    </source>
</evidence>
<dbReference type="InterPro" id="IPR044068">
    <property type="entry name" value="CB"/>
</dbReference>